<dbReference type="EMBL" id="JAIRAU010000056">
    <property type="protein sequence ID" value="MBZ5715151.1"/>
    <property type="molecule type" value="Genomic_DNA"/>
</dbReference>
<organism evidence="1 2">
    <name type="scientific">Nannocystis pusilla</name>
    <dbReference type="NCBI Taxonomy" id="889268"/>
    <lineage>
        <taxon>Bacteria</taxon>
        <taxon>Pseudomonadati</taxon>
        <taxon>Myxococcota</taxon>
        <taxon>Polyangia</taxon>
        <taxon>Nannocystales</taxon>
        <taxon>Nannocystaceae</taxon>
        <taxon>Nannocystis</taxon>
    </lineage>
</organism>
<dbReference type="Proteomes" id="UP001139031">
    <property type="component" value="Unassembled WGS sequence"/>
</dbReference>
<dbReference type="PROSITE" id="PS51257">
    <property type="entry name" value="PROKAR_LIPOPROTEIN"/>
    <property type="match status" value="1"/>
</dbReference>
<dbReference type="RefSeq" id="WP_224196893.1">
    <property type="nucleotide sequence ID" value="NZ_JAIRAU010000056.1"/>
</dbReference>
<proteinExistence type="predicted"/>
<comment type="caution">
    <text evidence="1">The sequence shown here is derived from an EMBL/GenBank/DDBJ whole genome shotgun (WGS) entry which is preliminary data.</text>
</comment>
<name>A0ABS7U425_9BACT</name>
<accession>A0ABS7U425</accession>
<evidence type="ECO:0000313" key="1">
    <source>
        <dbReference type="EMBL" id="MBZ5715151.1"/>
    </source>
</evidence>
<reference evidence="1" key="1">
    <citation type="submission" date="2021-08" db="EMBL/GenBank/DDBJ databases">
        <authorList>
            <person name="Stevens D.C."/>
        </authorList>
    </citation>
    <scope>NUCLEOTIDE SEQUENCE</scope>
    <source>
        <strain evidence="1">DSM 53165</strain>
    </source>
</reference>
<sequence>MNPRSLLFAGALALAGCAEGSGTTGIVGSGEPAPDWKLVDVNPDSATHEQARGPSDYAGSVSGWYFAHAT</sequence>
<keyword evidence="2" id="KW-1185">Reference proteome</keyword>
<evidence type="ECO:0000313" key="2">
    <source>
        <dbReference type="Proteomes" id="UP001139031"/>
    </source>
</evidence>
<gene>
    <name evidence="1" type="ORF">K7C98_38450</name>
</gene>
<protein>
    <submittedName>
        <fullName evidence="1">Uncharacterized protein</fullName>
    </submittedName>
</protein>